<dbReference type="PANTHER" id="PTHR11728">
    <property type="entry name" value="GLYCEROL-3-PHOSPHATE DEHYDROGENASE"/>
    <property type="match status" value="1"/>
</dbReference>
<feature type="binding site" evidence="9">
    <location>
        <position position="249"/>
    </location>
    <ligand>
        <name>sn-glycerol 3-phosphate</name>
        <dbReference type="ChEBI" id="CHEBI:57597"/>
    </ligand>
</feature>
<evidence type="ECO:0000256" key="14">
    <source>
        <dbReference type="RuleBase" id="RU000439"/>
    </source>
</evidence>
<dbReference type="HAMAP" id="MF_00394">
    <property type="entry name" value="NAD_Glyc3P_dehydrog"/>
    <property type="match status" value="1"/>
</dbReference>
<evidence type="ECO:0000313" key="18">
    <source>
        <dbReference type="Proteomes" id="UP001197378"/>
    </source>
</evidence>
<comment type="subcellular location">
    <subcellularLocation>
        <location evidence="9">Cytoplasm</location>
    </subcellularLocation>
</comment>
<evidence type="ECO:0000256" key="7">
    <source>
        <dbReference type="ARBA" id="ARBA00023209"/>
    </source>
</evidence>
<dbReference type="Proteomes" id="UP001197378">
    <property type="component" value="Unassembled WGS sequence"/>
</dbReference>
<feature type="binding site" evidence="9">
    <location>
        <position position="103"/>
    </location>
    <ligand>
        <name>sn-glycerol 3-phosphate</name>
        <dbReference type="ChEBI" id="CHEBI:57597"/>
    </ligand>
</feature>
<evidence type="ECO:0000313" key="17">
    <source>
        <dbReference type="EMBL" id="MBU2789012.1"/>
    </source>
</evidence>
<evidence type="ECO:0000256" key="12">
    <source>
        <dbReference type="PIRSR" id="PIRSR000114-3"/>
    </source>
</evidence>
<dbReference type="EC" id="1.1.1.94" evidence="9"/>
<evidence type="ECO:0000256" key="1">
    <source>
        <dbReference type="ARBA" id="ARBA00011009"/>
    </source>
</evidence>
<dbReference type="NCBIfam" id="NF000942">
    <property type="entry name" value="PRK00094.1-4"/>
    <property type="match status" value="1"/>
</dbReference>
<dbReference type="Pfam" id="PF07479">
    <property type="entry name" value="NAD_Gly3P_dh_C"/>
    <property type="match status" value="1"/>
</dbReference>
<feature type="active site" description="Proton acceptor" evidence="9 10">
    <location>
        <position position="186"/>
    </location>
</feature>
<comment type="catalytic activity">
    <reaction evidence="9 14">
        <text>sn-glycerol 3-phosphate + NADP(+) = dihydroxyacetone phosphate + NADPH + H(+)</text>
        <dbReference type="Rhea" id="RHEA:11096"/>
        <dbReference type="ChEBI" id="CHEBI:15378"/>
        <dbReference type="ChEBI" id="CHEBI:57597"/>
        <dbReference type="ChEBI" id="CHEBI:57642"/>
        <dbReference type="ChEBI" id="CHEBI:57783"/>
        <dbReference type="ChEBI" id="CHEBI:58349"/>
        <dbReference type="EC" id="1.1.1.94"/>
    </reaction>
</comment>
<sequence length="327" mass="34732">MVVRTVLGAGHWGTALAVTLARRGDQVRLWGRSLDASASGPASLPHFPQLSRPENLLLTHDWQKALQASRELVIALPSHAVRDALRKLRPSLPRDVALTLASKGLERDSQARLDEVFAQEIPEWSWGVLSGPSFASDLACGRPLAITLASDSPRYLDTWAPAWRSEQLRIYPSSDVAGVCLAGAIKNVLAIAAGISDGLGNGDSARAALITRGLAELLRLGVALGGQADTFFGLAGAGDLILTASSDLSRNRRLGLGIGAGKSPARVLQELGEEVEGWRSSHALYHLALARGIEMPIVTEVYRVLHAGRSAAEASRALMQRGQGEAN</sequence>
<evidence type="ECO:0000256" key="9">
    <source>
        <dbReference type="HAMAP-Rule" id="MF_00394"/>
    </source>
</evidence>
<dbReference type="NCBIfam" id="NF000940">
    <property type="entry name" value="PRK00094.1-2"/>
    <property type="match status" value="1"/>
</dbReference>
<keyword evidence="7 9" id="KW-0594">Phospholipid biosynthesis</keyword>
<keyword evidence="9" id="KW-0963">Cytoplasm</keyword>
<dbReference type="Pfam" id="PF01210">
    <property type="entry name" value="NAD_Gly3P_dh_N"/>
    <property type="match status" value="1"/>
</dbReference>
<feature type="binding site" evidence="12">
    <location>
        <position position="250"/>
    </location>
    <ligand>
        <name>NAD(+)</name>
        <dbReference type="ChEBI" id="CHEBI:57540"/>
    </ligand>
</feature>
<dbReference type="InterPro" id="IPR013328">
    <property type="entry name" value="6PGD_dom2"/>
</dbReference>
<feature type="binding site" evidence="9">
    <location>
        <position position="251"/>
    </location>
    <ligand>
        <name>sn-glycerol 3-phosphate</name>
        <dbReference type="ChEBI" id="CHEBI:57597"/>
    </ligand>
</feature>
<feature type="binding site" evidence="9">
    <location>
        <position position="250"/>
    </location>
    <ligand>
        <name>sn-glycerol 3-phosphate</name>
        <dbReference type="ChEBI" id="CHEBI:57597"/>
    </ligand>
</feature>
<feature type="binding site" evidence="12">
    <location>
        <begin position="8"/>
        <end position="13"/>
    </location>
    <ligand>
        <name>NAD(+)</name>
        <dbReference type="ChEBI" id="CHEBI:57540"/>
    </ligand>
</feature>
<keyword evidence="9" id="KW-0547">Nucleotide-binding</keyword>
<feature type="binding site" evidence="9">
    <location>
        <position position="250"/>
    </location>
    <ligand>
        <name>NADPH</name>
        <dbReference type="ChEBI" id="CHEBI:57783"/>
    </ligand>
</feature>
<organism evidence="17 18">
    <name type="scientific">Igneacidithiobacillus copahuensis</name>
    <dbReference type="NCBI Taxonomy" id="2724909"/>
    <lineage>
        <taxon>Bacteria</taxon>
        <taxon>Pseudomonadati</taxon>
        <taxon>Pseudomonadota</taxon>
        <taxon>Acidithiobacillia</taxon>
        <taxon>Acidithiobacillales</taxon>
        <taxon>Acidithiobacillaceae</taxon>
        <taxon>Igneacidithiobacillus</taxon>
    </lineage>
</organism>
<feature type="binding site" evidence="11">
    <location>
        <position position="103"/>
    </location>
    <ligand>
        <name>substrate</name>
    </ligand>
</feature>
<feature type="binding site" evidence="9">
    <location>
        <position position="239"/>
    </location>
    <ligand>
        <name>sn-glycerol 3-phosphate</name>
        <dbReference type="ChEBI" id="CHEBI:57597"/>
    </ligand>
</feature>
<feature type="binding site" evidence="9">
    <location>
        <position position="131"/>
    </location>
    <ligand>
        <name>sn-glycerol 3-phosphate</name>
        <dbReference type="ChEBI" id="CHEBI:57597"/>
    </ligand>
</feature>
<comment type="similarity">
    <text evidence="1 9 13">Belongs to the NAD-dependent glycerol-3-phosphate dehydrogenase family.</text>
</comment>
<evidence type="ECO:0000256" key="6">
    <source>
        <dbReference type="ARBA" id="ARBA00023098"/>
    </source>
</evidence>
<dbReference type="InterPro" id="IPR008927">
    <property type="entry name" value="6-PGluconate_DH-like_C_sf"/>
</dbReference>
<keyword evidence="8 9" id="KW-1208">Phospholipid metabolism</keyword>
<dbReference type="PRINTS" id="PR00077">
    <property type="entry name" value="GPDHDRGNASE"/>
</dbReference>
<feature type="binding site" evidence="9">
    <location>
        <position position="103"/>
    </location>
    <ligand>
        <name>NADPH</name>
        <dbReference type="ChEBI" id="CHEBI:57783"/>
    </ligand>
</feature>
<keyword evidence="3 9" id="KW-0521">NADP</keyword>
<dbReference type="Gene3D" id="3.40.50.720">
    <property type="entry name" value="NAD(P)-binding Rossmann-like Domain"/>
    <property type="match status" value="1"/>
</dbReference>
<dbReference type="SUPFAM" id="SSF51735">
    <property type="entry name" value="NAD(P)-binding Rossmann-fold domains"/>
    <property type="match status" value="1"/>
</dbReference>
<evidence type="ECO:0000256" key="5">
    <source>
        <dbReference type="ARBA" id="ARBA00023027"/>
    </source>
</evidence>
<keyword evidence="2 9" id="KW-0444">Lipid biosynthesis</keyword>
<feature type="domain" description="Glycerol-3-phosphate dehydrogenase NAD-dependent C-terminal" evidence="16">
    <location>
        <begin position="175"/>
        <end position="314"/>
    </location>
</feature>
<accession>A0AAE2YRV0</accession>
<dbReference type="SUPFAM" id="SSF48179">
    <property type="entry name" value="6-phosphogluconate dehydrogenase C-terminal domain-like"/>
    <property type="match status" value="1"/>
</dbReference>
<comment type="pathway">
    <text evidence="9">Membrane lipid metabolism; glycerophospholipid metabolism.</text>
</comment>
<comment type="caution">
    <text evidence="17">The sequence shown here is derived from an EMBL/GenBank/DDBJ whole genome shotgun (WGS) entry which is preliminary data.</text>
</comment>
<dbReference type="RefSeq" id="WP_215872400.1">
    <property type="nucleotide sequence ID" value="NZ_JAAXYO010000180.1"/>
</dbReference>
<dbReference type="AlphaFoldDB" id="A0AAE2YRV0"/>
<feature type="binding site" evidence="9">
    <location>
        <position position="133"/>
    </location>
    <ligand>
        <name>sn-glycerol 3-phosphate</name>
        <dbReference type="ChEBI" id="CHEBI:57597"/>
    </ligand>
</feature>
<dbReference type="GO" id="GO:0005975">
    <property type="term" value="P:carbohydrate metabolic process"/>
    <property type="evidence" value="ECO:0007669"/>
    <property type="project" value="InterPro"/>
</dbReference>
<evidence type="ECO:0000256" key="11">
    <source>
        <dbReference type="PIRSR" id="PIRSR000114-2"/>
    </source>
</evidence>
<feature type="binding site" evidence="9">
    <location>
        <position position="276"/>
    </location>
    <ligand>
        <name>NADPH</name>
        <dbReference type="ChEBI" id="CHEBI:57783"/>
    </ligand>
</feature>
<dbReference type="GO" id="GO:0051287">
    <property type="term" value="F:NAD binding"/>
    <property type="evidence" value="ECO:0007669"/>
    <property type="project" value="InterPro"/>
</dbReference>
<evidence type="ECO:0000256" key="10">
    <source>
        <dbReference type="PIRSR" id="PIRSR000114-1"/>
    </source>
</evidence>
<evidence type="ECO:0000256" key="2">
    <source>
        <dbReference type="ARBA" id="ARBA00022516"/>
    </source>
</evidence>
<dbReference type="InterPro" id="IPR006109">
    <property type="entry name" value="G3P_DH_NAD-dep_C"/>
</dbReference>
<keyword evidence="6 9" id="KW-0443">Lipid metabolism</keyword>
<keyword evidence="5 9" id="KW-0520">NAD</keyword>
<feature type="binding site" evidence="12">
    <location>
        <position position="135"/>
    </location>
    <ligand>
        <name>NAD(+)</name>
        <dbReference type="ChEBI" id="CHEBI:57540"/>
    </ligand>
</feature>
<dbReference type="GO" id="GO:0046474">
    <property type="term" value="P:glycerophospholipid biosynthetic process"/>
    <property type="evidence" value="ECO:0007669"/>
    <property type="project" value="TreeGrafter"/>
</dbReference>
<keyword evidence="18" id="KW-1185">Reference proteome</keyword>
<keyword evidence="4 9" id="KW-0560">Oxidoreductase</keyword>
<dbReference type="InterPro" id="IPR011128">
    <property type="entry name" value="G3P_DH_NAD-dep_N"/>
</dbReference>
<evidence type="ECO:0000256" key="3">
    <source>
        <dbReference type="ARBA" id="ARBA00022857"/>
    </source>
</evidence>
<evidence type="ECO:0000259" key="16">
    <source>
        <dbReference type="Pfam" id="PF07479"/>
    </source>
</evidence>
<gene>
    <name evidence="9" type="primary">gpsA</name>
    <name evidence="17" type="ORF">HFQ13_12500</name>
</gene>
<dbReference type="EMBL" id="JAAXYO010000180">
    <property type="protein sequence ID" value="MBU2789012.1"/>
    <property type="molecule type" value="Genomic_DNA"/>
</dbReference>
<proteinExistence type="inferred from homology"/>
<feature type="binding site" evidence="9">
    <location>
        <position position="32"/>
    </location>
    <ligand>
        <name>NADPH</name>
        <dbReference type="ChEBI" id="CHEBI:57783"/>
    </ligand>
</feature>
<dbReference type="Gene3D" id="1.10.1040.10">
    <property type="entry name" value="N-(1-d-carboxylethyl)-l-norvaline Dehydrogenase, domain 2"/>
    <property type="match status" value="1"/>
</dbReference>
<dbReference type="PANTHER" id="PTHR11728:SF1">
    <property type="entry name" value="GLYCEROL-3-PHOSPHATE DEHYDROGENASE [NAD(+)] 2, CHLOROPLASTIC"/>
    <property type="match status" value="1"/>
</dbReference>
<protein>
    <recommendedName>
        <fullName evidence="9">Glycerol-3-phosphate dehydrogenase [NAD(P)+]</fullName>
        <ecNumber evidence="9">1.1.1.94</ecNumber>
    </recommendedName>
    <alternativeName>
        <fullName evidence="9">NAD(P)(+)-dependent glycerol-3-phosphate dehydrogenase</fullName>
    </alternativeName>
    <alternativeName>
        <fullName evidence="9">NAD(P)H-dependent dihydroxyacetone-phosphate reductase</fullName>
    </alternativeName>
</protein>
<dbReference type="GO" id="GO:0005829">
    <property type="term" value="C:cytosol"/>
    <property type="evidence" value="ECO:0007669"/>
    <property type="project" value="TreeGrafter"/>
</dbReference>
<comment type="catalytic activity">
    <reaction evidence="9">
        <text>sn-glycerol 3-phosphate + NAD(+) = dihydroxyacetone phosphate + NADH + H(+)</text>
        <dbReference type="Rhea" id="RHEA:11092"/>
        <dbReference type="ChEBI" id="CHEBI:15378"/>
        <dbReference type="ChEBI" id="CHEBI:57540"/>
        <dbReference type="ChEBI" id="CHEBI:57597"/>
        <dbReference type="ChEBI" id="CHEBI:57642"/>
        <dbReference type="ChEBI" id="CHEBI:57945"/>
        <dbReference type="EC" id="1.1.1.94"/>
    </reaction>
</comment>
<dbReference type="InterPro" id="IPR006168">
    <property type="entry name" value="G3P_DH_NAD-dep"/>
</dbReference>
<reference evidence="17" key="1">
    <citation type="journal article" date="2021" name="ISME J.">
        <title>Genomic evolution of the class Acidithiobacillia: deep-branching Proteobacteria living in extreme acidic conditions.</title>
        <authorList>
            <person name="Moya-Beltran A."/>
            <person name="Beard S."/>
            <person name="Rojas-Villalobos C."/>
            <person name="Issotta F."/>
            <person name="Gallardo Y."/>
            <person name="Ulloa R."/>
            <person name="Giaveno A."/>
            <person name="Degli Esposti M."/>
            <person name="Johnson D.B."/>
            <person name="Quatrini R."/>
        </authorList>
    </citation>
    <scope>NUCLEOTIDE SEQUENCE</scope>
    <source>
        <strain evidence="17">VAN18-1</strain>
    </source>
</reference>
<evidence type="ECO:0000256" key="13">
    <source>
        <dbReference type="RuleBase" id="RU000437"/>
    </source>
</evidence>
<feature type="binding site" evidence="9">
    <location>
        <position position="135"/>
    </location>
    <ligand>
        <name>NADPH</name>
        <dbReference type="ChEBI" id="CHEBI:57783"/>
    </ligand>
</feature>
<comment type="caution">
    <text evidence="9">Lacks conserved residue(s) required for the propagation of feature annotation.</text>
</comment>
<dbReference type="GO" id="GO:0046167">
    <property type="term" value="P:glycerol-3-phosphate biosynthetic process"/>
    <property type="evidence" value="ECO:0007669"/>
    <property type="project" value="UniProtKB-UniRule"/>
</dbReference>
<feature type="binding site" evidence="9">
    <location>
        <position position="186"/>
    </location>
    <ligand>
        <name>sn-glycerol 3-phosphate</name>
        <dbReference type="ChEBI" id="CHEBI:57597"/>
    </ligand>
</feature>
<evidence type="ECO:0000256" key="4">
    <source>
        <dbReference type="ARBA" id="ARBA00023002"/>
    </source>
</evidence>
<dbReference type="InterPro" id="IPR036291">
    <property type="entry name" value="NAD(P)-bd_dom_sf"/>
</dbReference>
<feature type="domain" description="Glycerol-3-phosphate dehydrogenase NAD-dependent N-terminal" evidence="15">
    <location>
        <begin position="5"/>
        <end position="153"/>
    </location>
</feature>
<dbReference type="GO" id="GO:0047952">
    <property type="term" value="F:glycerol-3-phosphate dehydrogenase [NAD(P)+] activity"/>
    <property type="evidence" value="ECO:0007669"/>
    <property type="project" value="UniProtKB-UniRule"/>
</dbReference>
<evidence type="ECO:0000256" key="8">
    <source>
        <dbReference type="ARBA" id="ARBA00023264"/>
    </source>
</evidence>
<dbReference type="FunFam" id="1.10.1040.10:FF:000001">
    <property type="entry name" value="Glycerol-3-phosphate dehydrogenase [NAD(P)+]"/>
    <property type="match status" value="1"/>
</dbReference>
<feature type="binding site" evidence="9">
    <location>
        <position position="12"/>
    </location>
    <ligand>
        <name>NADPH</name>
        <dbReference type="ChEBI" id="CHEBI:57783"/>
    </ligand>
</feature>
<evidence type="ECO:0000259" key="15">
    <source>
        <dbReference type="Pfam" id="PF01210"/>
    </source>
</evidence>
<comment type="function">
    <text evidence="9">Catalyzes the reduction of the glycolytic intermediate dihydroxyacetone phosphate (DHAP) to sn-glycerol 3-phosphate (G3P), the key precursor for phospholipid synthesis.</text>
</comment>
<dbReference type="PIRSF" id="PIRSF000114">
    <property type="entry name" value="Glycerol-3-P_dh"/>
    <property type="match status" value="1"/>
</dbReference>
<feature type="binding site" evidence="11">
    <location>
        <begin position="250"/>
        <end position="251"/>
    </location>
    <ligand>
        <name>substrate</name>
    </ligand>
</feature>
<dbReference type="GO" id="GO:0046168">
    <property type="term" value="P:glycerol-3-phosphate catabolic process"/>
    <property type="evidence" value="ECO:0007669"/>
    <property type="project" value="InterPro"/>
</dbReference>
<name>A0AAE2YRV0_9PROT</name>